<accession>A0ABQ6MT41</accession>
<feature type="transmembrane region" description="Helical" evidence="1">
    <location>
        <begin position="117"/>
        <end position="140"/>
    </location>
</feature>
<evidence type="ECO:0008006" key="4">
    <source>
        <dbReference type="Google" id="ProtNLM"/>
    </source>
</evidence>
<gene>
    <name evidence="2" type="ORF">TeGR_g5202</name>
</gene>
<comment type="caution">
    <text evidence="2">The sequence shown here is derived from an EMBL/GenBank/DDBJ whole genome shotgun (WGS) entry which is preliminary data.</text>
</comment>
<keyword evidence="1" id="KW-0472">Membrane</keyword>
<reference evidence="2 3" key="1">
    <citation type="journal article" date="2023" name="Commun. Biol.">
        <title>Genome analysis of Parmales, the sister group of diatoms, reveals the evolutionary specialization of diatoms from phago-mixotrophs to photoautotrophs.</title>
        <authorList>
            <person name="Ban H."/>
            <person name="Sato S."/>
            <person name="Yoshikawa S."/>
            <person name="Yamada K."/>
            <person name="Nakamura Y."/>
            <person name="Ichinomiya M."/>
            <person name="Sato N."/>
            <person name="Blanc-Mathieu R."/>
            <person name="Endo H."/>
            <person name="Kuwata A."/>
            <person name="Ogata H."/>
        </authorList>
    </citation>
    <scope>NUCLEOTIDE SEQUENCE [LARGE SCALE GENOMIC DNA]</scope>
</reference>
<dbReference type="Proteomes" id="UP001165060">
    <property type="component" value="Unassembled WGS sequence"/>
</dbReference>
<feature type="transmembrane region" description="Helical" evidence="1">
    <location>
        <begin position="295"/>
        <end position="321"/>
    </location>
</feature>
<protein>
    <recommendedName>
        <fullName evidence="4">Solute carrier family 40 protein</fullName>
    </recommendedName>
</protein>
<keyword evidence="3" id="KW-1185">Reference proteome</keyword>
<dbReference type="EMBL" id="BRYB01004528">
    <property type="protein sequence ID" value="GMI32723.1"/>
    <property type="molecule type" value="Genomic_DNA"/>
</dbReference>
<name>A0ABQ6MT41_9STRA</name>
<evidence type="ECO:0000313" key="2">
    <source>
        <dbReference type="EMBL" id="GMI32723.1"/>
    </source>
</evidence>
<organism evidence="2 3">
    <name type="scientific">Tetraparma gracilis</name>
    <dbReference type="NCBI Taxonomy" id="2962635"/>
    <lineage>
        <taxon>Eukaryota</taxon>
        <taxon>Sar</taxon>
        <taxon>Stramenopiles</taxon>
        <taxon>Ochrophyta</taxon>
        <taxon>Bolidophyceae</taxon>
        <taxon>Parmales</taxon>
        <taxon>Triparmaceae</taxon>
        <taxon>Tetraparma</taxon>
    </lineage>
</organism>
<proteinExistence type="predicted"/>
<evidence type="ECO:0000256" key="1">
    <source>
        <dbReference type="SAM" id="Phobius"/>
    </source>
</evidence>
<feature type="transmembrane region" description="Helical" evidence="1">
    <location>
        <begin position="146"/>
        <end position="170"/>
    </location>
</feature>
<feature type="transmembrane region" description="Helical" evidence="1">
    <location>
        <begin position="247"/>
        <end position="269"/>
    </location>
</feature>
<keyword evidence="1" id="KW-1133">Transmembrane helix</keyword>
<sequence>MKETAELDAAGQDARALGQLLVHEMEPVRTKKRPEELESKLHIFFYRTTVLRELADVHRWFPKMLFQVLRNVPSRPRTTKAKLADFTERDAVITGRAMTMLMLSNAIPDAAVDEMRLFGGAGLSVFDIISDVYMIVVFLGSEETRGVAHVNIACVALSLLMQLLIVWIVNRKRSWRRIAREMMYVVTFTKPGIDAARVAAGNEIDDVATLSPLIELTFSKGIEMVCESIPAAIIQTRALILSKERSTLALVSIIISCCTTGFAAATMWYDFDTSPEKRKEHPRLIGATPDDSRGAFFVVLVVSGALQVVAKSFSSALLFVARPNYFLAYASS</sequence>
<keyword evidence="1" id="KW-0812">Transmembrane</keyword>
<evidence type="ECO:0000313" key="3">
    <source>
        <dbReference type="Proteomes" id="UP001165060"/>
    </source>
</evidence>